<reference evidence="1" key="1">
    <citation type="journal article" date="2023" name="G3 (Bethesda)">
        <title>A reference genome for the long-term kleptoplast-retaining sea slug Elysia crispata morphotype clarki.</title>
        <authorList>
            <person name="Eastman K.E."/>
            <person name="Pendleton A.L."/>
            <person name="Shaikh M.A."/>
            <person name="Suttiyut T."/>
            <person name="Ogas R."/>
            <person name="Tomko P."/>
            <person name="Gavelis G."/>
            <person name="Widhalm J.R."/>
            <person name="Wisecaver J.H."/>
        </authorList>
    </citation>
    <scope>NUCLEOTIDE SEQUENCE</scope>
    <source>
        <strain evidence="1">ECLA1</strain>
    </source>
</reference>
<sequence>MVLAAISLVEEAMVLVGISMVEGAMVLAAISMVEGAMVLAAISLVEDVMVFHAISLVENLENGPRVAASHRLVVVVPNSKELSMGTEWVKDETRGVEEAESAEEEDRAACIDLARVSVVAFRVGVAWLALDPSPDHLAQPGRDA</sequence>
<name>A0AAE0YT16_9GAST</name>
<protein>
    <submittedName>
        <fullName evidence="1">Uncharacterized protein</fullName>
    </submittedName>
</protein>
<comment type="caution">
    <text evidence="1">The sequence shown here is derived from an EMBL/GenBank/DDBJ whole genome shotgun (WGS) entry which is preliminary data.</text>
</comment>
<dbReference type="AlphaFoldDB" id="A0AAE0YT16"/>
<gene>
    <name evidence="1" type="ORF">RRG08_034085</name>
</gene>
<dbReference type="EMBL" id="JAWDGP010005522">
    <property type="protein sequence ID" value="KAK3756400.1"/>
    <property type="molecule type" value="Genomic_DNA"/>
</dbReference>
<accession>A0AAE0YT16</accession>
<dbReference type="Proteomes" id="UP001283361">
    <property type="component" value="Unassembled WGS sequence"/>
</dbReference>
<keyword evidence="2" id="KW-1185">Reference proteome</keyword>
<evidence type="ECO:0000313" key="1">
    <source>
        <dbReference type="EMBL" id="KAK3756400.1"/>
    </source>
</evidence>
<organism evidence="1 2">
    <name type="scientific">Elysia crispata</name>
    <name type="common">lettuce slug</name>
    <dbReference type="NCBI Taxonomy" id="231223"/>
    <lineage>
        <taxon>Eukaryota</taxon>
        <taxon>Metazoa</taxon>
        <taxon>Spiralia</taxon>
        <taxon>Lophotrochozoa</taxon>
        <taxon>Mollusca</taxon>
        <taxon>Gastropoda</taxon>
        <taxon>Heterobranchia</taxon>
        <taxon>Euthyneura</taxon>
        <taxon>Panpulmonata</taxon>
        <taxon>Sacoglossa</taxon>
        <taxon>Placobranchoidea</taxon>
        <taxon>Plakobranchidae</taxon>
        <taxon>Elysia</taxon>
    </lineage>
</organism>
<proteinExistence type="predicted"/>
<evidence type="ECO:0000313" key="2">
    <source>
        <dbReference type="Proteomes" id="UP001283361"/>
    </source>
</evidence>